<keyword evidence="3" id="KW-1185">Reference proteome</keyword>
<reference evidence="2 3" key="1">
    <citation type="submission" date="2017-05" db="EMBL/GenBank/DDBJ databases">
        <title>Vagococcus spp. assemblies.</title>
        <authorList>
            <person name="Gulvik C.A."/>
        </authorList>
    </citation>
    <scope>NUCLEOTIDE SEQUENCE [LARGE SCALE GENOMIC DNA]</scope>
    <source>
        <strain evidence="2 3">LMG 24798</strain>
    </source>
</reference>
<dbReference type="RefSeq" id="WP_126811485.1">
    <property type="nucleotide sequence ID" value="NZ_NGKC01000001.1"/>
</dbReference>
<dbReference type="NCBIfam" id="NF041002">
    <property type="entry name" value="pilin_ComGF"/>
    <property type="match status" value="1"/>
</dbReference>
<comment type="caution">
    <text evidence="2">The sequence shown here is derived from an EMBL/GenBank/DDBJ whole genome shotgun (WGS) entry which is preliminary data.</text>
</comment>
<evidence type="ECO:0008006" key="4">
    <source>
        <dbReference type="Google" id="ProtNLM"/>
    </source>
</evidence>
<keyword evidence="1" id="KW-0472">Membrane</keyword>
<dbReference type="Proteomes" id="UP000286773">
    <property type="component" value="Unassembled WGS sequence"/>
</dbReference>
<dbReference type="InterPro" id="IPR016977">
    <property type="entry name" value="ComGF"/>
</dbReference>
<keyword evidence="1" id="KW-0812">Transmembrane</keyword>
<proteinExistence type="predicted"/>
<evidence type="ECO:0000313" key="2">
    <source>
        <dbReference type="EMBL" id="RSU14589.1"/>
    </source>
</evidence>
<evidence type="ECO:0000313" key="3">
    <source>
        <dbReference type="Proteomes" id="UP000286773"/>
    </source>
</evidence>
<sequence length="145" mass="16711">MKSSDWPTRIKCGGFTLLECVLALLVLSCIILLFQPIVRLAGQYRDRSLETGFMMYQTGYIQLTAECAGYQLVSVDKTALTVKSEKDTYTIGLYKQMIRKGPPGHQPLMMDVRTVTFYRYQDAVKMDVRMLDGQTFTNYLYFKEE</sequence>
<feature type="transmembrane region" description="Helical" evidence="1">
    <location>
        <begin position="12"/>
        <end position="34"/>
    </location>
</feature>
<evidence type="ECO:0000256" key="1">
    <source>
        <dbReference type="SAM" id="Phobius"/>
    </source>
</evidence>
<dbReference type="AlphaFoldDB" id="A0A430B2Q5"/>
<protein>
    <recommendedName>
        <fullName evidence="4">Prepilin-type cleavage/methylation domain-containing protein</fullName>
    </recommendedName>
</protein>
<dbReference type="OrthoDB" id="2200271at2"/>
<organism evidence="2 3">
    <name type="scientific">Vagococcus acidifermentans</name>
    <dbReference type="NCBI Taxonomy" id="564710"/>
    <lineage>
        <taxon>Bacteria</taxon>
        <taxon>Bacillati</taxon>
        <taxon>Bacillota</taxon>
        <taxon>Bacilli</taxon>
        <taxon>Lactobacillales</taxon>
        <taxon>Enterococcaceae</taxon>
        <taxon>Vagococcus</taxon>
    </lineage>
</organism>
<keyword evidence="1" id="KW-1133">Transmembrane helix</keyword>
<gene>
    <name evidence="2" type="ORF">CBF27_00985</name>
</gene>
<dbReference type="Pfam" id="PF15980">
    <property type="entry name" value="ComGF"/>
    <property type="match status" value="1"/>
</dbReference>
<name>A0A430B2Q5_9ENTE</name>
<dbReference type="EMBL" id="NGKC01000001">
    <property type="protein sequence ID" value="RSU14589.1"/>
    <property type="molecule type" value="Genomic_DNA"/>
</dbReference>
<accession>A0A430B2Q5</accession>